<dbReference type="RefSeq" id="WP_073537365.1">
    <property type="nucleotide sequence ID" value="NZ_CP018335.1"/>
</dbReference>
<keyword evidence="3" id="KW-0238">DNA-binding</keyword>
<evidence type="ECO:0000313" key="6">
    <source>
        <dbReference type="Proteomes" id="UP000184604"/>
    </source>
</evidence>
<dbReference type="AlphaFoldDB" id="A0A1L5F3X0"/>
<dbReference type="InterPro" id="IPR036388">
    <property type="entry name" value="WH-like_DNA-bd_sf"/>
</dbReference>
<keyword evidence="2" id="KW-0805">Transcription regulation</keyword>
<dbReference type="Proteomes" id="UP000184604">
    <property type="component" value="Chromosome"/>
</dbReference>
<dbReference type="PIRSF" id="PIRSF019455">
    <property type="entry name" value="CopR_AtkY"/>
    <property type="match status" value="1"/>
</dbReference>
<name>A0A1L5F3X0_CLOKL</name>
<gene>
    <name evidence="5" type="ORF">BS101_02370</name>
</gene>
<evidence type="ECO:0000256" key="2">
    <source>
        <dbReference type="ARBA" id="ARBA00023015"/>
    </source>
</evidence>
<dbReference type="Pfam" id="PF03965">
    <property type="entry name" value="Penicillinase_R"/>
    <property type="match status" value="1"/>
</dbReference>
<reference evidence="5 6" key="1">
    <citation type="submission" date="2016-12" db="EMBL/GenBank/DDBJ databases">
        <title>Complete genome sequence of Clostridium kluyveri JZZ isolated from the pit mud of a Chinese flavor liquor-making factory.</title>
        <authorList>
            <person name="Wang Y."/>
        </authorList>
    </citation>
    <scope>NUCLEOTIDE SEQUENCE [LARGE SCALE GENOMIC DNA]</scope>
    <source>
        <strain evidence="5 6">JZZ</strain>
    </source>
</reference>
<dbReference type="OrthoDB" id="9795583at2"/>
<dbReference type="SUPFAM" id="SSF46785">
    <property type="entry name" value="Winged helix' DNA-binding domain"/>
    <property type="match status" value="1"/>
</dbReference>
<sequence length="122" mass="14131">MSIMKIPESELEVMKVIWSGEIPISSKEIIKILEEKKGWKNTTILTLLSRLAKKKFIAAAKGKKITYYTPIVTENEYLGLETRDFFKKVHGSSLKSFITTLHDNNDITEDDLDELDKWIKNR</sequence>
<evidence type="ECO:0000256" key="4">
    <source>
        <dbReference type="ARBA" id="ARBA00023163"/>
    </source>
</evidence>
<evidence type="ECO:0000313" key="5">
    <source>
        <dbReference type="EMBL" id="APM37677.1"/>
    </source>
</evidence>
<evidence type="ECO:0000256" key="1">
    <source>
        <dbReference type="ARBA" id="ARBA00011046"/>
    </source>
</evidence>
<dbReference type="GO" id="GO:0045892">
    <property type="term" value="P:negative regulation of DNA-templated transcription"/>
    <property type="evidence" value="ECO:0007669"/>
    <property type="project" value="InterPro"/>
</dbReference>
<accession>A0A1L5F3X0</accession>
<dbReference type="InterPro" id="IPR005650">
    <property type="entry name" value="BlaI_family"/>
</dbReference>
<evidence type="ECO:0000256" key="3">
    <source>
        <dbReference type="ARBA" id="ARBA00023125"/>
    </source>
</evidence>
<organism evidence="5 6">
    <name type="scientific">Clostridium kluyveri</name>
    <dbReference type="NCBI Taxonomy" id="1534"/>
    <lineage>
        <taxon>Bacteria</taxon>
        <taxon>Bacillati</taxon>
        <taxon>Bacillota</taxon>
        <taxon>Clostridia</taxon>
        <taxon>Eubacteriales</taxon>
        <taxon>Clostridiaceae</taxon>
        <taxon>Clostridium</taxon>
    </lineage>
</organism>
<proteinExistence type="inferred from homology"/>
<dbReference type="GO" id="GO:0003677">
    <property type="term" value="F:DNA binding"/>
    <property type="evidence" value="ECO:0007669"/>
    <property type="project" value="UniProtKB-KW"/>
</dbReference>
<keyword evidence="4" id="KW-0804">Transcription</keyword>
<dbReference type="Gene3D" id="1.10.4040.10">
    <property type="entry name" value="Penicillinase repressor domain"/>
    <property type="match status" value="1"/>
</dbReference>
<comment type="similarity">
    <text evidence="1">Belongs to the BlaI transcriptional regulatory family.</text>
</comment>
<dbReference type="Gene3D" id="1.10.10.10">
    <property type="entry name" value="Winged helix-like DNA-binding domain superfamily/Winged helix DNA-binding domain"/>
    <property type="match status" value="1"/>
</dbReference>
<dbReference type="InterPro" id="IPR036390">
    <property type="entry name" value="WH_DNA-bd_sf"/>
</dbReference>
<protein>
    <submittedName>
        <fullName evidence="5">Transcriptional regulator</fullName>
    </submittedName>
</protein>
<dbReference type="EMBL" id="CP018335">
    <property type="protein sequence ID" value="APM37677.1"/>
    <property type="molecule type" value="Genomic_DNA"/>
</dbReference>